<evidence type="ECO:0000313" key="3">
    <source>
        <dbReference type="EMBL" id="OLO44882.1"/>
    </source>
</evidence>
<evidence type="ECO:0000313" key="4">
    <source>
        <dbReference type="Proteomes" id="UP000186857"/>
    </source>
</evidence>
<gene>
    <name evidence="3" type="ORF">BKH29_05365</name>
</gene>
<name>A0A1Q8V9V1_9ACTO</name>
<keyword evidence="1" id="KW-1133">Transmembrane helix</keyword>
<reference evidence="3 4" key="1">
    <citation type="submission" date="2016-12" db="EMBL/GenBank/DDBJ databases">
        <title>Genomic Comparison of strains in the 'Actinomyces naeslundii' Group.</title>
        <authorList>
            <person name="Mughal S.R."/>
            <person name="Do T."/>
            <person name="Gilbert S.C."/>
            <person name="Witherden E.A."/>
            <person name="Didelot X."/>
            <person name="Beighton D."/>
        </authorList>
    </citation>
    <scope>NUCLEOTIDE SEQUENCE [LARGE SCALE GENOMIC DNA]</scope>
    <source>
        <strain evidence="3 4">CCUG 33920</strain>
    </source>
</reference>
<keyword evidence="1" id="KW-0472">Membrane</keyword>
<organism evidence="3 4">
    <name type="scientific">Actinomyces oris</name>
    <dbReference type="NCBI Taxonomy" id="544580"/>
    <lineage>
        <taxon>Bacteria</taxon>
        <taxon>Bacillati</taxon>
        <taxon>Actinomycetota</taxon>
        <taxon>Actinomycetes</taxon>
        <taxon>Actinomycetales</taxon>
        <taxon>Actinomycetaceae</taxon>
        <taxon>Actinomyces</taxon>
    </lineage>
</organism>
<feature type="transmembrane region" description="Helical" evidence="1">
    <location>
        <begin position="12"/>
        <end position="36"/>
    </location>
</feature>
<dbReference type="Pfam" id="PF17173">
    <property type="entry name" value="DUF5129"/>
    <property type="match status" value="1"/>
</dbReference>
<dbReference type="RefSeq" id="WP_075376557.1">
    <property type="nucleotide sequence ID" value="NZ_MSKJ01000010.1"/>
</dbReference>
<evidence type="ECO:0000256" key="1">
    <source>
        <dbReference type="SAM" id="Phobius"/>
    </source>
</evidence>
<protein>
    <submittedName>
        <fullName evidence="3">DUF5129 domain-containing protein</fullName>
    </submittedName>
</protein>
<accession>A0A1Q8V9V1</accession>
<dbReference type="AlphaFoldDB" id="A0A1Q8V9V1"/>
<keyword evidence="1" id="KW-0812">Transmembrane</keyword>
<sequence length="550" mass="62396">MKKLPTVSELGGIRAILGYVGNLLIGVALVVAPFIINGGQSPFYPARQFHPTVEIHDEPGVLHQDHVKAELEKLTFRQPTHIAVVDVNSSRVQNLEQEVQNYARTHPTDVPWISWTDSEHWADNVFVIAGAPNANYDESLEGQVAGYYYGSQLHISEKGREEVWDVAEWKIISDDDDGRVIESAEVASEYIGYQLDPARMCAQFTLFFIFFIAANKWIRYYLGRGKRAMAGIEEAREAYSQAMAGRAAVIGYLRLIPAGDIYGVQVIARYKVLQRHYRRLERAWKIIGDPVGLQWYGMRRGRLAEYAKSYSVQLRAMQQTVVNCAQLLTRKGAWQESWENEYELVQRDIAAVARIFSYVPKEHESFSHEALKWVKLKRAELDATATKVLTRTMPPSDALRELTRLSTEAKKFAENAVDKLFPGPLKRAHYKNFRKYLTTYGQEVSKRAKDVLRPSSKPQFRVGANGVYLVNPSDSSDDHHIFSNVSMTVRMTPQSPAASFVALRTEVPGPMSVYSPVRDISDAYFYAIAMPAVEEKSKAKKKRKGRLRRP</sequence>
<dbReference type="EMBL" id="MSKJ01000010">
    <property type="protein sequence ID" value="OLO44882.1"/>
    <property type="molecule type" value="Genomic_DNA"/>
</dbReference>
<dbReference type="Proteomes" id="UP000186857">
    <property type="component" value="Unassembled WGS sequence"/>
</dbReference>
<proteinExistence type="predicted"/>
<comment type="caution">
    <text evidence="3">The sequence shown here is derived from an EMBL/GenBank/DDBJ whole genome shotgun (WGS) entry which is preliminary data.</text>
</comment>
<feature type="domain" description="DUF5129" evidence="2">
    <location>
        <begin position="56"/>
        <end position="402"/>
    </location>
</feature>
<dbReference type="InterPro" id="IPR033435">
    <property type="entry name" value="DUF5129"/>
</dbReference>
<evidence type="ECO:0000259" key="2">
    <source>
        <dbReference type="Pfam" id="PF17173"/>
    </source>
</evidence>